<dbReference type="Proteomes" id="UP000240892">
    <property type="component" value="Unassembled WGS sequence"/>
</dbReference>
<dbReference type="AlphaFoldDB" id="A0A2T2XWI7"/>
<gene>
    <name evidence="1" type="ORF">C8256_22100</name>
</gene>
<organism evidence="1 2">
    <name type="scientific">Kluyvera genomosp. 2</name>
    <dbReference type="NCBI Taxonomy" id="2774054"/>
    <lineage>
        <taxon>Bacteria</taxon>
        <taxon>Pseudomonadati</taxon>
        <taxon>Pseudomonadota</taxon>
        <taxon>Gammaproteobacteria</taxon>
        <taxon>Enterobacterales</taxon>
        <taxon>Enterobacteriaceae</taxon>
        <taxon>Kluyvera</taxon>
    </lineage>
</organism>
<keyword evidence="2" id="KW-1185">Reference proteome</keyword>
<evidence type="ECO:0000313" key="2">
    <source>
        <dbReference type="Proteomes" id="UP000240892"/>
    </source>
</evidence>
<protein>
    <submittedName>
        <fullName evidence="1">DUF2164 domain-containing protein</fullName>
    </submittedName>
</protein>
<dbReference type="STRING" id="1006000.GKAS_01707"/>
<dbReference type="EMBL" id="PYHO01000026">
    <property type="protein sequence ID" value="PSR44664.1"/>
    <property type="molecule type" value="Genomic_DNA"/>
</dbReference>
<accession>A0A2T2XWI7</accession>
<dbReference type="Pfam" id="PF09932">
    <property type="entry name" value="DUF2164"/>
    <property type="match status" value="1"/>
</dbReference>
<reference evidence="1 2" key="1">
    <citation type="submission" date="2018-03" db="EMBL/GenBank/DDBJ databases">
        <title>First report of an OXA-48+CTX-M-M-producing Kluyvera ascorbata clone recovered from patients admitted in a University Hospital in Madrid, Spain.</title>
        <authorList>
            <person name="Hernandez-Garcia M."/>
            <person name="Leon-Sampedro R."/>
            <person name="Perez-Viso B."/>
            <person name="Morosini M.I."/>
            <person name="Lopez-Fresnena N."/>
            <person name="Coque T.M."/>
            <person name="Bonten M."/>
            <person name="Malhotra-Kumar S."/>
            <person name="Ruiz-Garbajosa P."/>
            <person name="Canton R."/>
        </authorList>
    </citation>
    <scope>NUCLEOTIDE SEQUENCE [LARGE SCALE GENOMIC DNA]</scope>
    <source>
        <strain evidence="1 2">KA2</strain>
    </source>
</reference>
<evidence type="ECO:0000313" key="1">
    <source>
        <dbReference type="EMBL" id="PSR44664.1"/>
    </source>
</evidence>
<dbReference type="InterPro" id="IPR018680">
    <property type="entry name" value="DUF2164"/>
</dbReference>
<dbReference type="RefSeq" id="WP_106930469.1">
    <property type="nucleotide sequence ID" value="NZ_CABMMU010000026.1"/>
</dbReference>
<sequence>MTTEITLTPAEREKLRDRLTDYCAKQFDLELEQFDAEFFIDFIIENLGPAFYNAGIDEAIRTHFAWSERIQEEMDLKKIL</sequence>
<comment type="caution">
    <text evidence="1">The sequence shown here is derived from an EMBL/GenBank/DDBJ whole genome shotgun (WGS) entry which is preliminary data.</text>
</comment>
<proteinExistence type="predicted"/>
<name>A0A2T2XWI7_9ENTR</name>